<feature type="active site" description="Proton acceptor; specific for L-alanine" evidence="4">
    <location>
        <position position="594"/>
    </location>
</feature>
<dbReference type="InterPro" id="IPR029066">
    <property type="entry name" value="PLP-binding_barrel"/>
</dbReference>
<keyword evidence="10" id="KW-1185">Reference proteome</keyword>
<dbReference type="UniPathway" id="UPA00042">
    <property type="reaction ID" value="UER00497"/>
</dbReference>
<dbReference type="GO" id="GO:0016747">
    <property type="term" value="F:acyltransferase activity, transferring groups other than amino-acyl groups"/>
    <property type="evidence" value="ECO:0007669"/>
    <property type="project" value="InterPro"/>
</dbReference>
<dbReference type="Gene3D" id="3.20.20.10">
    <property type="entry name" value="Alanine racemase"/>
    <property type="match status" value="1"/>
</dbReference>
<dbReference type="EMBL" id="FUWY01000005">
    <property type="protein sequence ID" value="SJZ86557.1"/>
    <property type="molecule type" value="Genomic_DNA"/>
</dbReference>
<dbReference type="Pfam" id="PF01757">
    <property type="entry name" value="Acyl_transf_3"/>
    <property type="match status" value="1"/>
</dbReference>
<dbReference type="GO" id="GO:0005829">
    <property type="term" value="C:cytosol"/>
    <property type="evidence" value="ECO:0007669"/>
    <property type="project" value="TreeGrafter"/>
</dbReference>
<evidence type="ECO:0000256" key="4">
    <source>
        <dbReference type="HAMAP-Rule" id="MF_01201"/>
    </source>
</evidence>
<dbReference type="EC" id="5.1.1.1" evidence="4"/>
<dbReference type="STRING" id="118967.SAMN02745191_1883"/>
<feature type="binding site" evidence="4 6">
    <location>
        <position position="643"/>
    </location>
    <ligand>
        <name>substrate</name>
    </ligand>
</feature>
<feature type="transmembrane region" description="Helical" evidence="7">
    <location>
        <begin position="186"/>
        <end position="204"/>
    </location>
</feature>
<feature type="transmembrane region" description="Helical" evidence="7">
    <location>
        <begin position="246"/>
        <end position="264"/>
    </location>
</feature>
<feature type="transmembrane region" description="Helical" evidence="7">
    <location>
        <begin position="44"/>
        <end position="67"/>
    </location>
</feature>
<dbReference type="Gene3D" id="2.40.37.10">
    <property type="entry name" value="Lyase, Ornithine Decarboxylase, Chain A, domain 1"/>
    <property type="match status" value="1"/>
</dbReference>
<evidence type="ECO:0000256" key="2">
    <source>
        <dbReference type="ARBA" id="ARBA00022898"/>
    </source>
</evidence>
<comment type="similarity">
    <text evidence="4">Belongs to the alanine racemase family.</text>
</comment>
<feature type="domain" description="Alanine racemase C-terminal" evidence="8">
    <location>
        <begin position="573"/>
        <end position="702"/>
    </location>
</feature>
<feature type="transmembrane region" description="Helical" evidence="7">
    <location>
        <begin position="79"/>
        <end position="97"/>
    </location>
</feature>
<dbReference type="AlphaFoldDB" id="A0A1T4P5F0"/>
<dbReference type="SMART" id="SM01005">
    <property type="entry name" value="Ala_racemase_C"/>
    <property type="match status" value="1"/>
</dbReference>
<dbReference type="FunFam" id="3.20.20.10:FF:000002">
    <property type="entry name" value="Alanine racemase"/>
    <property type="match status" value="1"/>
</dbReference>
<reference evidence="10" key="1">
    <citation type="submission" date="2017-02" db="EMBL/GenBank/DDBJ databases">
        <authorList>
            <person name="Varghese N."/>
            <person name="Submissions S."/>
        </authorList>
    </citation>
    <scope>NUCLEOTIDE SEQUENCE [LARGE SCALE GENOMIC DNA]</scope>
    <source>
        <strain evidence="10">ATCC 25662</strain>
    </source>
</reference>
<organism evidence="9 10">
    <name type="scientific">Anaerorhabdus furcosa</name>
    <dbReference type="NCBI Taxonomy" id="118967"/>
    <lineage>
        <taxon>Bacteria</taxon>
        <taxon>Bacillati</taxon>
        <taxon>Bacillota</taxon>
        <taxon>Erysipelotrichia</taxon>
        <taxon>Erysipelotrichales</taxon>
        <taxon>Erysipelotrichaceae</taxon>
        <taxon>Anaerorhabdus</taxon>
    </lineage>
</organism>
<dbReference type="HAMAP" id="MF_01201">
    <property type="entry name" value="Ala_racemase"/>
    <property type="match status" value="1"/>
</dbReference>
<feature type="transmembrane region" description="Helical" evidence="7">
    <location>
        <begin position="12"/>
        <end position="32"/>
    </location>
</feature>
<dbReference type="InterPro" id="IPR001608">
    <property type="entry name" value="Ala_racemase_N"/>
</dbReference>
<evidence type="ECO:0000256" key="1">
    <source>
        <dbReference type="ARBA" id="ARBA00001933"/>
    </source>
</evidence>
<keyword evidence="7" id="KW-0812">Transmembrane</keyword>
<dbReference type="Pfam" id="PF00842">
    <property type="entry name" value="Ala_racemase_C"/>
    <property type="match status" value="1"/>
</dbReference>
<proteinExistence type="inferred from homology"/>
<dbReference type="OrthoDB" id="9801978at2"/>
<dbReference type="NCBIfam" id="TIGR00492">
    <property type="entry name" value="alr"/>
    <property type="match status" value="1"/>
</dbReference>
<dbReference type="GO" id="GO:0008784">
    <property type="term" value="F:alanine racemase activity"/>
    <property type="evidence" value="ECO:0007669"/>
    <property type="project" value="UniProtKB-UniRule"/>
</dbReference>
<dbReference type="NCBIfam" id="NF033131">
    <property type="entry name" value="vanT-G-Cterm"/>
    <property type="match status" value="1"/>
</dbReference>
<accession>A0A1T4P5F0</accession>
<name>A0A1T4P5F0_9FIRM</name>
<gene>
    <name evidence="9" type="ORF">SAMN02745191_1883</name>
</gene>
<evidence type="ECO:0000313" key="10">
    <source>
        <dbReference type="Proteomes" id="UP000243297"/>
    </source>
</evidence>
<feature type="active site" description="Proton acceptor; specific for D-alanine" evidence="4">
    <location>
        <position position="371"/>
    </location>
</feature>
<comment type="cofactor">
    <cofactor evidence="1 4 5">
        <name>pyridoxal 5'-phosphate</name>
        <dbReference type="ChEBI" id="CHEBI:597326"/>
    </cofactor>
</comment>
<keyword evidence="7" id="KW-1133">Transmembrane helix</keyword>
<dbReference type="GO" id="GO:0030170">
    <property type="term" value="F:pyridoxal phosphate binding"/>
    <property type="evidence" value="ECO:0007669"/>
    <property type="project" value="UniProtKB-UniRule"/>
</dbReference>
<feature type="modified residue" description="N6-(pyridoxal phosphate)lysine" evidence="4 5">
    <location>
        <position position="371"/>
    </location>
</feature>
<evidence type="ECO:0000256" key="7">
    <source>
        <dbReference type="SAM" id="Phobius"/>
    </source>
</evidence>
<feature type="transmembrane region" description="Helical" evidence="7">
    <location>
        <begin position="145"/>
        <end position="166"/>
    </location>
</feature>
<dbReference type="GO" id="GO:0030632">
    <property type="term" value="P:D-alanine biosynthetic process"/>
    <property type="evidence" value="ECO:0007669"/>
    <property type="project" value="UniProtKB-UniRule"/>
</dbReference>
<dbReference type="PANTHER" id="PTHR30511:SF0">
    <property type="entry name" value="ALANINE RACEMASE, CATABOLIC-RELATED"/>
    <property type="match status" value="1"/>
</dbReference>
<dbReference type="InterPro" id="IPR002656">
    <property type="entry name" value="Acyl_transf_3_dom"/>
</dbReference>
<feature type="transmembrane region" description="Helical" evidence="7">
    <location>
        <begin position="307"/>
        <end position="327"/>
    </location>
</feature>
<keyword evidence="7" id="KW-0472">Membrane</keyword>
<dbReference type="SUPFAM" id="SSF50621">
    <property type="entry name" value="Alanine racemase C-terminal domain-like"/>
    <property type="match status" value="1"/>
</dbReference>
<feature type="transmembrane region" description="Helical" evidence="7">
    <location>
        <begin position="117"/>
        <end position="138"/>
    </location>
</feature>
<comment type="catalytic activity">
    <reaction evidence="4">
        <text>L-alanine = D-alanine</text>
        <dbReference type="Rhea" id="RHEA:20249"/>
        <dbReference type="ChEBI" id="CHEBI:57416"/>
        <dbReference type="ChEBI" id="CHEBI:57972"/>
        <dbReference type="EC" id="5.1.1.1"/>
    </reaction>
</comment>
<keyword evidence="3 4" id="KW-0413">Isomerase</keyword>
<evidence type="ECO:0000256" key="6">
    <source>
        <dbReference type="PIRSR" id="PIRSR600821-52"/>
    </source>
</evidence>
<dbReference type="Pfam" id="PF01168">
    <property type="entry name" value="Ala_racemase_N"/>
    <property type="match status" value="1"/>
</dbReference>
<feature type="transmembrane region" description="Helical" evidence="7">
    <location>
        <begin position="216"/>
        <end position="234"/>
    </location>
</feature>
<dbReference type="PANTHER" id="PTHR30511">
    <property type="entry name" value="ALANINE RACEMASE"/>
    <property type="match status" value="1"/>
</dbReference>
<evidence type="ECO:0000256" key="5">
    <source>
        <dbReference type="PIRSR" id="PIRSR600821-50"/>
    </source>
</evidence>
<feature type="transmembrane region" description="Helical" evidence="7">
    <location>
        <begin position="276"/>
        <end position="295"/>
    </location>
</feature>
<evidence type="ECO:0000256" key="3">
    <source>
        <dbReference type="ARBA" id="ARBA00023235"/>
    </source>
</evidence>
<evidence type="ECO:0000313" key="9">
    <source>
        <dbReference type="EMBL" id="SJZ86557.1"/>
    </source>
</evidence>
<comment type="pathway">
    <text evidence="4">Amino-acid biosynthesis; D-alanine biosynthesis; D-alanine from L-alanine: step 1/1.</text>
</comment>
<dbReference type="SUPFAM" id="SSF51419">
    <property type="entry name" value="PLP-binding barrel"/>
    <property type="match status" value="1"/>
</dbReference>
<dbReference type="InterPro" id="IPR009006">
    <property type="entry name" value="Ala_racemase/Decarboxylase_C"/>
</dbReference>
<dbReference type="RefSeq" id="WP_159443770.1">
    <property type="nucleotide sequence ID" value="NZ_FUWY01000005.1"/>
</dbReference>
<keyword evidence="2 4" id="KW-0663">Pyridoxal phosphate</keyword>
<evidence type="ECO:0000259" key="8">
    <source>
        <dbReference type="SMART" id="SM01005"/>
    </source>
</evidence>
<protein>
    <recommendedName>
        <fullName evidence="4">Alanine racemase</fullName>
        <ecNumber evidence="4">5.1.1.1</ecNumber>
    </recommendedName>
</protein>
<dbReference type="InterPro" id="IPR000821">
    <property type="entry name" value="Ala_racemase"/>
</dbReference>
<dbReference type="InterPro" id="IPR011079">
    <property type="entry name" value="Ala_racemase_C"/>
</dbReference>
<comment type="function">
    <text evidence="4">Catalyzes the interconversion of L-alanine and D-alanine. May also act on other amino acids.</text>
</comment>
<dbReference type="PRINTS" id="PR00992">
    <property type="entry name" value="ALARACEMASE"/>
</dbReference>
<dbReference type="Proteomes" id="UP000243297">
    <property type="component" value="Unassembled WGS sequence"/>
</dbReference>
<feature type="binding site" evidence="4 6">
    <location>
        <position position="465"/>
    </location>
    <ligand>
        <name>substrate</name>
    </ligand>
</feature>
<sequence>MQNGNNQYGALDVFKFIAAILVITVHIGPLLQLSSQLDFVLTGIIARIAVPFFFMTTGFFALAPVIKGEKKLSSLLKKYAFYYLIAILIYLPINIYAHQLPGINFLEWIRFIFMDGTFYHLWYFPALIIGLVITYWISTKTSIKMSLAISVLLFVIGLFGDSYYGYIANQNFISSIYDIGFNLFTYTRNGLFFAPLFLMLGAYSKLRNRESAQQHNLLFFIVFLCCMIIEGIYLESQQLTRHNSMYILLLPTMFFLFEYLKNINMNQHQFLRGMSTWIYILHPMVLIGVRGFAKVTRLTDHIVENNLNLFLVCTGVTLIISSCITYFTNYKSKNNNQSRSWIEISKESLEHNVKELILSLPKGCELMPVLKADAYGHDAVMIAKCLQKMNIRTFCVATIDEGIELRKAFIQGDILILGYTAIDRVDELKKYRLTQTIVDYMYAKQLNALRKKIKIHLAIDTGMHRLGIPSDKMVEIIDVINMKSIQLQGIFTHLCCADEKSEEGKVYTELQINRFNHCMELIKNEGIELPKLHVQSSYGLLNYELSQMSYARIGIALYGAVDKTKKEIDLEPVLSLKSRVVAIKRLKKGEGAGYGQLFKANQDMDIAIVSIGYADGLSRQLSCGRGKVILHDKMVSIIGRICMDQCMIDVSMIPNVQVMDEVILIGKSENHEITVMDIARETDTIPNETLVQLKGRLPRILID</sequence>